<dbReference type="PANTHER" id="PTHR38566:SF1">
    <property type="entry name" value="CHROMOSOME UNDETERMINED SCAFFOLD_18, WHOLE GENOME SHOTGUN SEQUENCE"/>
    <property type="match status" value="1"/>
</dbReference>
<name>A0AAW2Z550_9EUKA</name>
<reference evidence="2 3" key="1">
    <citation type="submission" date="2024-03" db="EMBL/GenBank/DDBJ databases">
        <title>The Acrasis kona genome and developmental transcriptomes reveal deep origins of eukaryotic multicellular pathways.</title>
        <authorList>
            <person name="Sheikh S."/>
            <person name="Fu C.-J."/>
            <person name="Brown M.W."/>
            <person name="Baldauf S.L."/>
        </authorList>
    </citation>
    <scope>NUCLEOTIDE SEQUENCE [LARGE SCALE GENOMIC DNA]</scope>
    <source>
        <strain evidence="2 3">ATCC MYA-3509</strain>
    </source>
</reference>
<dbReference type="AlphaFoldDB" id="A0AAW2Z550"/>
<evidence type="ECO:0000313" key="2">
    <source>
        <dbReference type="EMBL" id="KAL0483787.1"/>
    </source>
</evidence>
<keyword evidence="3" id="KW-1185">Reference proteome</keyword>
<organism evidence="2 3">
    <name type="scientific">Acrasis kona</name>
    <dbReference type="NCBI Taxonomy" id="1008807"/>
    <lineage>
        <taxon>Eukaryota</taxon>
        <taxon>Discoba</taxon>
        <taxon>Heterolobosea</taxon>
        <taxon>Tetramitia</taxon>
        <taxon>Eutetramitia</taxon>
        <taxon>Acrasidae</taxon>
        <taxon>Acrasis</taxon>
    </lineage>
</organism>
<feature type="compositionally biased region" description="Basic and acidic residues" evidence="1">
    <location>
        <begin position="479"/>
        <end position="494"/>
    </location>
</feature>
<sequence length="523" mass="60843">MNKQDLHKVVFDKWNNSVYNFKRKDAEKWVEEQPKTKDGEGILTWAREHPYLRVNTASVPSGIFPDTLSVKIHDVGTFPPKSRRAMILDDDVYDAFPHIRTFIPRGCCILEVDDQTNKKTTFHLVVFAMKKFTGGPGDDDDLSSLLESEDNEVETERSRERFEYYFSDNVNNSKKILKTSKENGEAAHLGFFKHEDVLYFVFGSKNVHMIVRNQEDVGKYKDRRYLTANMIAEVMKKQFNPDSESKIKTFIDHMVTNNLCANFEFLNVDYQHVELFDFTQSKYRFISFSSLVNLEKVSSDDLESDVKVASEAGLETVTVESFSYEQQKELFDIVRKDRGKEGSVLYYYNDKECIGMVKKKSAWYVCLRSVREKMKPFAERVHKKEFDNEEKAVSSLKSKIRSALRQKQDWIGFDDEALEKWITVAQGFAEWMLDAVKNNKVPLEQVRTAFPVVWNQYLTEKGQSDQIDVVIDASKINNKKRDREEGGNDNDQDRKQKRQKYNNNRGGRGGHRGKKKSAFDFTN</sequence>
<dbReference type="Proteomes" id="UP001431209">
    <property type="component" value="Unassembled WGS sequence"/>
</dbReference>
<evidence type="ECO:0000256" key="1">
    <source>
        <dbReference type="SAM" id="MobiDB-lite"/>
    </source>
</evidence>
<protein>
    <submittedName>
        <fullName evidence="2">ATP synthase subunit atpF</fullName>
    </submittedName>
</protein>
<evidence type="ECO:0000313" key="3">
    <source>
        <dbReference type="Proteomes" id="UP001431209"/>
    </source>
</evidence>
<gene>
    <name evidence="2" type="ORF">AKO1_014065</name>
</gene>
<feature type="region of interest" description="Disordered" evidence="1">
    <location>
        <begin position="477"/>
        <end position="523"/>
    </location>
</feature>
<dbReference type="PANTHER" id="PTHR38566">
    <property type="entry name" value="RNA_LIG_T4_1 DOMAIN-CONTAINING PROTEIN"/>
    <property type="match status" value="1"/>
</dbReference>
<proteinExistence type="predicted"/>
<comment type="caution">
    <text evidence="2">The sequence shown here is derived from an EMBL/GenBank/DDBJ whole genome shotgun (WGS) entry which is preliminary data.</text>
</comment>
<accession>A0AAW2Z550</accession>
<dbReference type="EMBL" id="JAOPGA020000995">
    <property type="protein sequence ID" value="KAL0483787.1"/>
    <property type="molecule type" value="Genomic_DNA"/>
</dbReference>